<dbReference type="Gene3D" id="3.40.50.1580">
    <property type="entry name" value="Nucleoside phosphorylase domain"/>
    <property type="match status" value="1"/>
</dbReference>
<sequence>MSAHRPKAHLEGQDRPIHNISEYTTSAPCYLIAFDSPINNLPDITEPNLCLRIGMTRQSIYHRPRFCPILYLNPKPIQSAIMIESVAARAFLDEEHAGPRQVAQHDNNSYVLGRIGSHNIVITVLPDGKYSTTSAATVTKDMLHSFPNVRIGLIVGIRGGAPSPKHDIRLGNIIISKPGGGYSGLVLGDRVFKLATSAAANGSCQPQGYLINTVNAKLEKIKKRKKYTRPGLISDRLYKRYVVHPSDSPDGYEIVCGDNAAYLTARHERDEEDNDPAIHYGLIASGNHLMKDAHKRDELAAERDVLCFEMEAAGLINNFPCLVNRGICDYSNSHKSKE</sequence>
<protein>
    <submittedName>
        <fullName evidence="1">Purine and uridine phosphorylase</fullName>
    </submittedName>
</protein>
<accession>A0A9P7QP43</accession>
<gene>
    <name evidence="1" type="ORF">JMJ77_009909</name>
</gene>
<dbReference type="InterPro" id="IPR035994">
    <property type="entry name" value="Nucleoside_phosphorylase_sf"/>
</dbReference>
<reference evidence="1" key="1">
    <citation type="submission" date="2021-05" db="EMBL/GenBank/DDBJ databases">
        <title>Comparative genomics of three Colletotrichum scovillei strains and genetic complementation revealed genes involved fungal growth and virulence on chili pepper.</title>
        <authorList>
            <person name="Hsieh D.-K."/>
            <person name="Chuang S.-C."/>
            <person name="Chen C.-Y."/>
            <person name="Chao Y.-T."/>
            <person name="Lu M.-Y.J."/>
            <person name="Lee M.-H."/>
            <person name="Shih M.-C."/>
        </authorList>
    </citation>
    <scope>NUCLEOTIDE SEQUENCE</scope>
    <source>
        <strain evidence="1">Coll-153</strain>
    </source>
</reference>
<dbReference type="SUPFAM" id="SSF53167">
    <property type="entry name" value="Purine and uridine phosphorylases"/>
    <property type="match status" value="1"/>
</dbReference>
<organism evidence="1 2">
    <name type="scientific">Colletotrichum scovillei</name>
    <dbReference type="NCBI Taxonomy" id="1209932"/>
    <lineage>
        <taxon>Eukaryota</taxon>
        <taxon>Fungi</taxon>
        <taxon>Dikarya</taxon>
        <taxon>Ascomycota</taxon>
        <taxon>Pezizomycotina</taxon>
        <taxon>Sordariomycetes</taxon>
        <taxon>Hypocreomycetidae</taxon>
        <taxon>Glomerellales</taxon>
        <taxon>Glomerellaceae</taxon>
        <taxon>Colletotrichum</taxon>
        <taxon>Colletotrichum acutatum species complex</taxon>
    </lineage>
</organism>
<dbReference type="PANTHER" id="PTHR46082">
    <property type="entry name" value="ATP/GTP-BINDING PROTEIN-RELATED"/>
    <property type="match status" value="1"/>
</dbReference>
<dbReference type="GO" id="GO:0009116">
    <property type="term" value="P:nucleoside metabolic process"/>
    <property type="evidence" value="ECO:0007669"/>
    <property type="project" value="InterPro"/>
</dbReference>
<dbReference type="Proteomes" id="UP000699042">
    <property type="component" value="Unassembled WGS sequence"/>
</dbReference>
<evidence type="ECO:0000313" key="1">
    <source>
        <dbReference type="EMBL" id="KAG7040355.1"/>
    </source>
</evidence>
<dbReference type="EMBL" id="JAESDN010000027">
    <property type="protein sequence ID" value="KAG7040355.1"/>
    <property type="molecule type" value="Genomic_DNA"/>
</dbReference>
<dbReference type="GO" id="GO:0003824">
    <property type="term" value="F:catalytic activity"/>
    <property type="evidence" value="ECO:0007669"/>
    <property type="project" value="InterPro"/>
</dbReference>
<name>A0A9P7QP43_9PEZI</name>
<dbReference type="AlphaFoldDB" id="A0A9P7QP43"/>
<keyword evidence="2" id="KW-1185">Reference proteome</keyword>
<comment type="caution">
    <text evidence="1">The sequence shown here is derived from an EMBL/GenBank/DDBJ whole genome shotgun (WGS) entry which is preliminary data.</text>
</comment>
<proteinExistence type="predicted"/>
<dbReference type="PANTHER" id="PTHR46082:SF11">
    <property type="entry name" value="AAA+ ATPASE DOMAIN-CONTAINING PROTEIN-RELATED"/>
    <property type="match status" value="1"/>
</dbReference>
<dbReference type="InterPro" id="IPR053137">
    <property type="entry name" value="NLR-like"/>
</dbReference>
<evidence type="ECO:0000313" key="2">
    <source>
        <dbReference type="Proteomes" id="UP000699042"/>
    </source>
</evidence>